<accession>A0A1S7LNE0</accession>
<sequence>MKVRKAVFPVAGLGTRFLPATKVIPKEMLAVVDTPLIQWAVEEAWQAGIEEIILVTGRGKSLLVDQFDHMIELEDTLRKKGKNELLNVSESTIPCAGSIVATRQQEPQGLGHAVWCARHLVGDEPFAVILPDDFVHHKTGVLMQMIERFEELQAGMMAVMEVAPEDTNKYGVIDAGAEREGVWPIQGLVEKPAPEKSPSNLAIIGRYILPPQIFNLLEQQGQGAGGEIQLTDAMASLLKDEPLYGFRFEGTRYDCGDKAGFQMANMALALERDDMRDKLLPFMAEQLKQWS</sequence>
<dbReference type="EMBL" id="LO017727">
    <property type="protein sequence ID" value="CRH07933.1"/>
    <property type="molecule type" value="Genomic_DNA"/>
</dbReference>
<dbReference type="AlphaFoldDB" id="A0A1S7LNE0"/>
<comment type="similarity">
    <text evidence="1 7">Belongs to the UDPGP type 2 family.</text>
</comment>
<evidence type="ECO:0000259" key="8">
    <source>
        <dbReference type="Pfam" id="PF00483"/>
    </source>
</evidence>
<dbReference type="InterPro" id="IPR005771">
    <property type="entry name" value="GalU_uridylyltTrfase_bac/arc"/>
</dbReference>
<comment type="catalytic activity">
    <reaction evidence="6 7">
        <text>alpha-D-glucose 1-phosphate + UTP + H(+) = UDP-alpha-D-glucose + diphosphate</text>
        <dbReference type="Rhea" id="RHEA:19889"/>
        <dbReference type="ChEBI" id="CHEBI:15378"/>
        <dbReference type="ChEBI" id="CHEBI:33019"/>
        <dbReference type="ChEBI" id="CHEBI:46398"/>
        <dbReference type="ChEBI" id="CHEBI:58601"/>
        <dbReference type="ChEBI" id="CHEBI:58885"/>
        <dbReference type="EC" id="2.7.7.9"/>
    </reaction>
</comment>
<dbReference type="Gene3D" id="3.90.550.10">
    <property type="entry name" value="Spore Coat Polysaccharide Biosynthesis Protein SpsA, Chain A"/>
    <property type="match status" value="1"/>
</dbReference>
<keyword evidence="4 7" id="KW-0808">Transferase</keyword>
<dbReference type="Pfam" id="PF00483">
    <property type="entry name" value="NTP_transferase"/>
    <property type="match status" value="1"/>
</dbReference>
<organism evidence="9">
    <name type="scientific">Magnetococcus massalia (strain MO-1)</name>
    <dbReference type="NCBI Taxonomy" id="451514"/>
    <lineage>
        <taxon>Bacteria</taxon>
        <taxon>Pseudomonadati</taxon>
        <taxon>Pseudomonadota</taxon>
        <taxon>Magnetococcia</taxon>
        <taxon>Magnetococcales</taxon>
        <taxon>Magnetococcaceae</taxon>
        <taxon>Magnetococcus</taxon>
    </lineage>
</organism>
<dbReference type="PANTHER" id="PTHR43197:SF1">
    <property type="entry name" value="UTP--GLUCOSE-1-PHOSPHATE URIDYLYLTRANSFERASE"/>
    <property type="match status" value="1"/>
</dbReference>
<evidence type="ECO:0000256" key="1">
    <source>
        <dbReference type="ARBA" id="ARBA00006890"/>
    </source>
</evidence>
<protein>
    <recommendedName>
        <fullName evidence="3 7">UTP--glucose-1-phosphate uridylyltransferase</fullName>
        <ecNumber evidence="2 7">2.7.7.9</ecNumber>
    </recommendedName>
    <alternativeName>
        <fullName evidence="7">UDP-glucose pyrophosphorylase</fullName>
    </alternativeName>
</protein>
<dbReference type="SUPFAM" id="SSF53448">
    <property type="entry name" value="Nucleotide-diphospho-sugar transferases"/>
    <property type="match status" value="1"/>
</dbReference>
<dbReference type="PANTHER" id="PTHR43197">
    <property type="entry name" value="UTP--GLUCOSE-1-PHOSPHATE URIDYLYLTRANSFERASE"/>
    <property type="match status" value="1"/>
</dbReference>
<evidence type="ECO:0000256" key="2">
    <source>
        <dbReference type="ARBA" id="ARBA00012415"/>
    </source>
</evidence>
<evidence type="ECO:0000256" key="6">
    <source>
        <dbReference type="ARBA" id="ARBA00048128"/>
    </source>
</evidence>
<evidence type="ECO:0000256" key="5">
    <source>
        <dbReference type="ARBA" id="ARBA00022695"/>
    </source>
</evidence>
<dbReference type="InterPro" id="IPR005835">
    <property type="entry name" value="NTP_transferase_dom"/>
</dbReference>
<name>A0A1S7LNE0_MAGMO</name>
<evidence type="ECO:0000256" key="3">
    <source>
        <dbReference type="ARBA" id="ARBA00019048"/>
    </source>
</evidence>
<dbReference type="CDD" id="cd02541">
    <property type="entry name" value="UGPase_prokaryotic"/>
    <property type="match status" value="1"/>
</dbReference>
<dbReference type="NCBIfam" id="TIGR01099">
    <property type="entry name" value="galU"/>
    <property type="match status" value="1"/>
</dbReference>
<dbReference type="EC" id="2.7.7.9" evidence="2 7"/>
<evidence type="ECO:0000256" key="7">
    <source>
        <dbReference type="RuleBase" id="RU361259"/>
    </source>
</evidence>
<reference evidence="9" key="1">
    <citation type="submission" date="2015-04" db="EMBL/GenBank/DDBJ databases">
        <authorList>
            <person name="Syromyatnikov M.Y."/>
            <person name="Popov V.N."/>
        </authorList>
    </citation>
    <scope>NUCLEOTIDE SEQUENCE</scope>
    <source>
        <strain evidence="9">MO-1</strain>
    </source>
</reference>
<proteinExistence type="inferred from homology"/>
<dbReference type="GO" id="GO:0003983">
    <property type="term" value="F:UTP:glucose-1-phosphate uridylyltransferase activity"/>
    <property type="evidence" value="ECO:0007669"/>
    <property type="project" value="UniProtKB-EC"/>
</dbReference>
<gene>
    <name evidence="9" type="primary">galU</name>
    <name evidence="9" type="ORF">MAGMO_3804</name>
</gene>
<feature type="domain" description="Nucleotidyl transferase" evidence="8">
    <location>
        <begin position="10"/>
        <end position="268"/>
    </location>
</feature>
<keyword evidence="5 7" id="KW-0548">Nucleotidyltransferase</keyword>
<evidence type="ECO:0000256" key="4">
    <source>
        <dbReference type="ARBA" id="ARBA00022679"/>
    </source>
</evidence>
<evidence type="ECO:0000313" key="9">
    <source>
        <dbReference type="EMBL" id="CRH07933.1"/>
    </source>
</evidence>
<dbReference type="GO" id="GO:0006011">
    <property type="term" value="P:UDP-alpha-D-glucose metabolic process"/>
    <property type="evidence" value="ECO:0007669"/>
    <property type="project" value="InterPro"/>
</dbReference>
<dbReference type="InterPro" id="IPR029044">
    <property type="entry name" value="Nucleotide-diphossugar_trans"/>
</dbReference>